<keyword evidence="2" id="KW-1185">Reference proteome</keyword>
<organism evidence="1 2">
    <name type="scientific">Mucilaginibacter ginsenosidivorax</name>
    <dbReference type="NCBI Taxonomy" id="862126"/>
    <lineage>
        <taxon>Bacteria</taxon>
        <taxon>Pseudomonadati</taxon>
        <taxon>Bacteroidota</taxon>
        <taxon>Sphingobacteriia</taxon>
        <taxon>Sphingobacteriales</taxon>
        <taxon>Sphingobacteriaceae</taxon>
        <taxon>Mucilaginibacter</taxon>
    </lineage>
</organism>
<evidence type="ECO:0000313" key="2">
    <source>
        <dbReference type="Proteomes" id="UP000321362"/>
    </source>
</evidence>
<dbReference type="KEGG" id="mgk:FSB76_27690"/>
<protein>
    <recommendedName>
        <fullName evidence="3">TerB family tellurite resistance protein</fullName>
    </recommendedName>
</protein>
<dbReference type="EMBL" id="CP042437">
    <property type="protein sequence ID" value="QEC79547.1"/>
    <property type="molecule type" value="Genomic_DNA"/>
</dbReference>
<evidence type="ECO:0000313" key="1">
    <source>
        <dbReference type="EMBL" id="QEC79547.1"/>
    </source>
</evidence>
<dbReference type="RefSeq" id="WP_147059256.1">
    <property type="nucleotide sequence ID" value="NZ_CP042437.1"/>
</dbReference>
<evidence type="ECO:0008006" key="3">
    <source>
        <dbReference type="Google" id="ProtNLM"/>
    </source>
</evidence>
<sequence>MQATTSISARSLQYYIIARRWLSDLEFFKIETSFLQRLLDKHIAGLQDMNHIHQLIAAGKALKHLQDIEVEELLTRQVRLLELMSEDIIPEDTDALASTQIKLANFMANLTREFRQVKQDLFNLVLDTAQVNNNITT</sequence>
<dbReference type="AlphaFoldDB" id="A0A5B8W7W9"/>
<dbReference type="Proteomes" id="UP000321362">
    <property type="component" value="Chromosome"/>
</dbReference>
<reference evidence="1 2" key="1">
    <citation type="journal article" date="2013" name="J. Microbiol.">
        <title>Mucilaginibacter ginsenosidivorax sp. nov., with ginsenoside converting activity isolated from sediment.</title>
        <authorList>
            <person name="Kim J.K."/>
            <person name="Choi T.E."/>
            <person name="Liu Q.M."/>
            <person name="Park H.Y."/>
            <person name="Yi T.H."/>
            <person name="Yoon M.H."/>
            <person name="Kim S.C."/>
            <person name="Im W.T."/>
        </authorList>
    </citation>
    <scope>NUCLEOTIDE SEQUENCE [LARGE SCALE GENOMIC DNA]</scope>
    <source>
        <strain evidence="1 2">KHI28</strain>
    </source>
</reference>
<accession>A0A5B8W7W9</accession>
<name>A0A5B8W7W9_9SPHI</name>
<proteinExistence type="predicted"/>
<dbReference type="OrthoDB" id="1441145at2"/>
<gene>
    <name evidence="1" type="ORF">FSB76_27690</name>
</gene>